<feature type="transmembrane region" description="Helical" evidence="1">
    <location>
        <begin position="373"/>
        <end position="399"/>
    </location>
</feature>
<gene>
    <name evidence="2" type="ORF">EDD39_4999</name>
</gene>
<organism evidence="2 3">
    <name type="scientific">Kitasatospora cineracea</name>
    <dbReference type="NCBI Taxonomy" id="88074"/>
    <lineage>
        <taxon>Bacteria</taxon>
        <taxon>Bacillati</taxon>
        <taxon>Actinomycetota</taxon>
        <taxon>Actinomycetes</taxon>
        <taxon>Kitasatosporales</taxon>
        <taxon>Streptomycetaceae</taxon>
        <taxon>Kitasatospora</taxon>
    </lineage>
</organism>
<dbReference type="InterPro" id="IPR050250">
    <property type="entry name" value="Macrolide_Exporter_MacB"/>
</dbReference>
<dbReference type="PANTHER" id="PTHR30572">
    <property type="entry name" value="MEMBRANE COMPONENT OF TRANSPORTER-RELATED"/>
    <property type="match status" value="1"/>
</dbReference>
<dbReference type="GO" id="GO:0005886">
    <property type="term" value="C:plasma membrane"/>
    <property type="evidence" value="ECO:0007669"/>
    <property type="project" value="TreeGrafter"/>
</dbReference>
<comment type="caution">
    <text evidence="2">The sequence shown here is derived from an EMBL/GenBank/DDBJ whole genome shotgun (WGS) entry which is preliminary data.</text>
</comment>
<feature type="transmembrane region" description="Helical" evidence="1">
    <location>
        <begin position="778"/>
        <end position="801"/>
    </location>
</feature>
<sequence>MSAPAPWVRTRLRTAPLAALLTAALTLALVFLAAGLPRALDRGADDALHAFLRSYGPVADSVVVTSGIPVGGDPSQRLDDTTDRLTGLIGPVLPLDPGGPVSGRLATGARSLPDPRLDRPEAVAPEFALAYQRGARERVHLTAGQWPDGAAATAGGPVQVVLSAAAAETVKVPLGAVLDSGPSVVSPKARLVRQQVQVVGFYAVDDPSDPFWADLGCATKTCQNMTPSRSPADPPMAYWYAVALTGSEWMAQLPVWGDGAEDYWRLPVRVDTLRADRLRQTSFDLARVTSGPVSVQVVTGSKRPDVRISSGLRSAIDTARQRQSAIESLTAVGPAGAAGVSAVVLCLAAALAAERRTSELLLLRARGAGTGGVFRRLLGEGAATVLPAAGLGVLLAFVLLPTARWLPAAVAAGAVTLLALLAFPVRAVLLLRGPRAGARPGRRRVVGELAVLAATAAAVMQVVRRGVAPLGEGVDPLLVAAPLLLSLTGALLLARLQPALIGLLARRAGRRPGAVGFLGLARAARGGGGPRSRPSVLPLLALVLAVACGAVGATVLESVAADRAEVARYTIGGDASVSAGLNTALPAAFVTEAGRLPGVTDSLPVWIADDVVLSLGGGASVRVNVVVADPVPYARLAGAAGRGRFDPALLAASPGGGRLPALVSSDIPAGEFNLRLQGGDAADIRVVGFADNTPALIGSVGPTVLLPSGPAADFVSRFAGPAKWMALGHPDDAQLRALAERLLGPPAAGLRPGHVVRTATSEVAALGNDPLQASAVRMFWVSVGATALFALLSVLLTLLRAGPERAAVLARLRTMGLRPRQGLALILAEVLPQSLVAALGGALTAVCCLLLLGPAVDLSPLVGSGVSAGLRLIAGPIVQQAVGLAVLAALAVLAEAAVTARRQITTELRAGDAR</sequence>
<dbReference type="AlphaFoldDB" id="A0A8G1XEA0"/>
<reference evidence="2 3" key="1">
    <citation type="submission" date="2018-11" db="EMBL/GenBank/DDBJ databases">
        <title>Sequencing the genomes of 1000 actinobacteria strains.</title>
        <authorList>
            <person name="Klenk H.-P."/>
        </authorList>
    </citation>
    <scope>NUCLEOTIDE SEQUENCE [LARGE SCALE GENOMIC DNA]</scope>
    <source>
        <strain evidence="2 3">DSM 44780</strain>
    </source>
</reference>
<name>A0A8G1XEA0_9ACTN</name>
<keyword evidence="1" id="KW-1133">Transmembrane helix</keyword>
<feature type="transmembrane region" description="Helical" evidence="1">
    <location>
        <begin position="483"/>
        <end position="505"/>
    </location>
</feature>
<keyword evidence="1" id="KW-0812">Transmembrane</keyword>
<dbReference type="GO" id="GO:0022857">
    <property type="term" value="F:transmembrane transporter activity"/>
    <property type="evidence" value="ECO:0007669"/>
    <property type="project" value="TreeGrafter"/>
</dbReference>
<evidence type="ECO:0000256" key="1">
    <source>
        <dbReference type="SAM" id="Phobius"/>
    </source>
</evidence>
<feature type="transmembrane region" description="Helical" evidence="1">
    <location>
        <begin position="535"/>
        <end position="556"/>
    </location>
</feature>
<keyword evidence="1" id="KW-0472">Membrane</keyword>
<dbReference type="EMBL" id="RJVJ01000001">
    <property type="protein sequence ID" value="ROR46714.1"/>
    <property type="molecule type" value="Genomic_DNA"/>
</dbReference>
<proteinExistence type="predicted"/>
<dbReference type="PANTHER" id="PTHR30572:SF4">
    <property type="entry name" value="ABC TRANSPORTER PERMEASE YTRF"/>
    <property type="match status" value="1"/>
</dbReference>
<accession>A0A8G1XEA0</accession>
<feature type="transmembrane region" description="Helical" evidence="1">
    <location>
        <begin position="822"/>
        <end position="852"/>
    </location>
</feature>
<evidence type="ECO:0000313" key="3">
    <source>
        <dbReference type="Proteomes" id="UP000267408"/>
    </source>
</evidence>
<dbReference type="Proteomes" id="UP000267408">
    <property type="component" value="Unassembled WGS sequence"/>
</dbReference>
<feature type="transmembrane region" description="Helical" evidence="1">
    <location>
        <begin position="445"/>
        <end position="463"/>
    </location>
</feature>
<protein>
    <submittedName>
        <fullName evidence="2">Putative ABC transport system permease protein</fullName>
    </submittedName>
</protein>
<feature type="transmembrane region" description="Helical" evidence="1">
    <location>
        <begin position="872"/>
        <end position="894"/>
    </location>
</feature>
<dbReference type="RefSeq" id="WP_123559488.1">
    <property type="nucleotide sequence ID" value="NZ_RJVJ01000001.1"/>
</dbReference>
<feature type="transmembrane region" description="Helical" evidence="1">
    <location>
        <begin position="405"/>
        <end position="425"/>
    </location>
</feature>
<dbReference type="OrthoDB" id="3865665at2"/>
<feature type="transmembrane region" description="Helical" evidence="1">
    <location>
        <begin position="331"/>
        <end position="352"/>
    </location>
</feature>
<evidence type="ECO:0000313" key="2">
    <source>
        <dbReference type="EMBL" id="ROR46714.1"/>
    </source>
</evidence>